<evidence type="ECO:0000313" key="1">
    <source>
        <dbReference type="EMBL" id="APX89520.1"/>
    </source>
</evidence>
<dbReference type="AlphaFoldDB" id="A0A1U7DHQ3"/>
<dbReference type="OrthoDB" id="7814581at2"/>
<dbReference type="Gene3D" id="3.40.50.150">
    <property type="entry name" value="Vaccinia Virus protein VP39"/>
    <property type="match status" value="1"/>
</dbReference>
<proteinExistence type="predicted"/>
<sequence>MNIRVNEPVSVPSELRVLERRLHLEKTKADHMDLFGEEPPAELLTPYRLGAESLSRSALLQKKYTDRARNISRCWNRTQLFLPELLLPGAPQRVLEMSTAHGAMLEILRHYGHDVTGNDYANMMKSRGGRDSSYFRKVNDEGFARFRDDYGNRLDPEADDAPDWPYRHITNAINLPMEIFDAGVTPYPLVDKSFDVLICFQAIEHYCRPSGWAAVLDEFCRITRKTIVVVPNPLTEGLQADPDYSAEYRQVMLDLRRFDRNGFRCTSVHMHWSQPSGFKLTAV</sequence>
<dbReference type="InterPro" id="IPR029063">
    <property type="entry name" value="SAM-dependent_MTases_sf"/>
</dbReference>
<organism evidence="1 2">
    <name type="scientific">Brevirhabdus pacifica</name>
    <dbReference type="NCBI Taxonomy" id="1267768"/>
    <lineage>
        <taxon>Bacteria</taxon>
        <taxon>Pseudomonadati</taxon>
        <taxon>Pseudomonadota</taxon>
        <taxon>Alphaproteobacteria</taxon>
        <taxon>Rhodobacterales</taxon>
        <taxon>Paracoccaceae</taxon>
        <taxon>Brevirhabdus</taxon>
    </lineage>
</organism>
<dbReference type="SUPFAM" id="SSF53335">
    <property type="entry name" value="S-adenosyl-L-methionine-dependent methyltransferases"/>
    <property type="match status" value="1"/>
</dbReference>
<dbReference type="Pfam" id="PF13489">
    <property type="entry name" value="Methyltransf_23"/>
    <property type="match status" value="1"/>
</dbReference>
<accession>A0A2M9DDF5</accession>
<dbReference type="EMBL" id="CP019124">
    <property type="protein sequence ID" value="APX89520.1"/>
    <property type="molecule type" value="Genomic_DNA"/>
</dbReference>
<reference evidence="1 2" key="1">
    <citation type="submission" date="2017-01" db="EMBL/GenBank/DDBJ databases">
        <title>Genomic analysis of Xuhuaishuia manganoxidans DY6-4.</title>
        <authorList>
            <person name="Wang X."/>
        </authorList>
    </citation>
    <scope>NUCLEOTIDE SEQUENCE [LARGE SCALE GENOMIC DNA]</scope>
    <source>
        <strain evidence="1 2">DY6-4</strain>
    </source>
</reference>
<evidence type="ECO:0000313" key="2">
    <source>
        <dbReference type="Proteomes" id="UP000187266"/>
    </source>
</evidence>
<accession>A0A1U7DHQ3</accession>
<keyword evidence="2" id="KW-1185">Reference proteome</keyword>
<gene>
    <name evidence="1" type="ORF">BV394_07170</name>
</gene>
<name>A0A1U7DHQ3_9RHOB</name>
<dbReference type="RefSeq" id="WP_076979543.1">
    <property type="nucleotide sequence ID" value="NZ_MTCO01000148.1"/>
</dbReference>
<protein>
    <submittedName>
        <fullName evidence="1">Uncharacterized protein</fullName>
    </submittedName>
</protein>
<dbReference type="STRING" id="1267768.BV394_07170"/>
<dbReference type="Proteomes" id="UP000187266">
    <property type="component" value="Chromosome"/>
</dbReference>